<name>A0A392RBC5_9FABA</name>
<keyword evidence="3" id="KW-1185">Reference proteome</keyword>
<feature type="non-terminal residue" evidence="2">
    <location>
        <position position="1"/>
    </location>
</feature>
<evidence type="ECO:0000259" key="1">
    <source>
        <dbReference type="Pfam" id="PF20167"/>
    </source>
</evidence>
<dbReference type="AlphaFoldDB" id="A0A392RBC5"/>
<proteinExistence type="predicted"/>
<feature type="domain" description="Putative plant transposon protein" evidence="1">
    <location>
        <begin position="56"/>
        <end position="143"/>
    </location>
</feature>
<dbReference type="Proteomes" id="UP000265520">
    <property type="component" value="Unassembled WGS sequence"/>
</dbReference>
<dbReference type="EMBL" id="LXQA010205383">
    <property type="protein sequence ID" value="MCI33559.1"/>
    <property type="molecule type" value="Genomic_DNA"/>
</dbReference>
<dbReference type="Pfam" id="PF20167">
    <property type="entry name" value="Transposase_32"/>
    <property type="match status" value="1"/>
</dbReference>
<dbReference type="InterPro" id="IPR046796">
    <property type="entry name" value="Transposase_32_dom"/>
</dbReference>
<comment type="caution">
    <text evidence="2">The sequence shown here is derived from an EMBL/GenBank/DDBJ whole genome shotgun (WGS) entry which is preliminary data.</text>
</comment>
<evidence type="ECO:0000313" key="3">
    <source>
        <dbReference type="Proteomes" id="UP000265520"/>
    </source>
</evidence>
<organism evidence="2 3">
    <name type="scientific">Trifolium medium</name>
    <dbReference type="NCBI Taxonomy" id="97028"/>
    <lineage>
        <taxon>Eukaryota</taxon>
        <taxon>Viridiplantae</taxon>
        <taxon>Streptophyta</taxon>
        <taxon>Embryophyta</taxon>
        <taxon>Tracheophyta</taxon>
        <taxon>Spermatophyta</taxon>
        <taxon>Magnoliopsida</taxon>
        <taxon>eudicotyledons</taxon>
        <taxon>Gunneridae</taxon>
        <taxon>Pentapetalae</taxon>
        <taxon>rosids</taxon>
        <taxon>fabids</taxon>
        <taxon>Fabales</taxon>
        <taxon>Fabaceae</taxon>
        <taxon>Papilionoideae</taxon>
        <taxon>50 kb inversion clade</taxon>
        <taxon>NPAAA clade</taxon>
        <taxon>Hologalegina</taxon>
        <taxon>IRL clade</taxon>
        <taxon>Trifolieae</taxon>
        <taxon>Trifolium</taxon>
    </lineage>
</organism>
<accession>A0A392RBC5</accession>
<feature type="non-terminal residue" evidence="2">
    <location>
        <position position="144"/>
    </location>
</feature>
<reference evidence="2 3" key="1">
    <citation type="journal article" date="2018" name="Front. Plant Sci.">
        <title>Red Clover (Trifolium pratense) and Zigzag Clover (T. medium) - A Picture of Genomic Similarities and Differences.</title>
        <authorList>
            <person name="Dluhosova J."/>
            <person name="Istvanek J."/>
            <person name="Nedelnik J."/>
            <person name="Repkova J."/>
        </authorList>
    </citation>
    <scope>NUCLEOTIDE SEQUENCE [LARGE SCALE GENOMIC DNA]</scope>
    <source>
        <strain evidence="3">cv. 10/8</strain>
        <tissue evidence="2">Leaf</tissue>
    </source>
</reference>
<sequence>KRTRVAGSSSRPHRFVDATKAEHYKLIKAKGVVQERSIDFPEISFLPVMQETVESYRWMDFNTMIGDCNISWVEEFFTNALGYAEDDYTSTVRGVRVNYAPDVIDVVFGFRQADYCWASQHRFRAHTDQEYAEMLQTLALPGRD</sequence>
<evidence type="ECO:0000313" key="2">
    <source>
        <dbReference type="EMBL" id="MCI33559.1"/>
    </source>
</evidence>
<protein>
    <recommendedName>
        <fullName evidence="1">Putative plant transposon protein domain-containing protein</fullName>
    </recommendedName>
</protein>